<proteinExistence type="predicted"/>
<dbReference type="GO" id="GO:0016491">
    <property type="term" value="F:oxidoreductase activity"/>
    <property type="evidence" value="ECO:0007669"/>
    <property type="project" value="InterPro"/>
</dbReference>
<evidence type="ECO:0000259" key="1">
    <source>
        <dbReference type="SMART" id="SM01008"/>
    </source>
</evidence>
<dbReference type="InterPro" id="IPR036856">
    <property type="entry name" value="Ald_Oxase/Xan_DH_a/b_sf"/>
</dbReference>
<dbReference type="InterPro" id="IPR046867">
    <property type="entry name" value="AldOxase/xan_DH_MoCoBD2"/>
</dbReference>
<dbReference type="Gene3D" id="3.90.1170.50">
    <property type="entry name" value="Aldehyde oxidase/xanthine dehydrogenase, a/b hammerhead"/>
    <property type="match status" value="1"/>
</dbReference>
<dbReference type="InterPro" id="IPR037165">
    <property type="entry name" value="AldOxase/xan_DH_Mopterin-bd_sf"/>
</dbReference>
<dbReference type="EMBL" id="VINQ01000007">
    <property type="protein sequence ID" value="KAA0914877.1"/>
    <property type="molecule type" value="Genomic_DNA"/>
</dbReference>
<dbReference type="Pfam" id="PF20256">
    <property type="entry name" value="MoCoBD_2"/>
    <property type="match status" value="2"/>
</dbReference>
<dbReference type="PANTHER" id="PTHR47495">
    <property type="entry name" value="ALDEHYDE DEHYDROGENASE"/>
    <property type="match status" value="1"/>
</dbReference>
<dbReference type="RefSeq" id="WP_111368452.1">
    <property type="nucleotide sequence ID" value="NZ_VINQ01000007.1"/>
</dbReference>
<dbReference type="InterPro" id="IPR052516">
    <property type="entry name" value="N-heterocyclic_Hydroxylase"/>
</dbReference>
<protein>
    <submittedName>
        <fullName evidence="2">Xanthine dehydrogenase family protein molybdopterin-binding subunit</fullName>
    </submittedName>
</protein>
<name>A0A5A9ZCC4_9RHOB</name>
<comment type="caution">
    <text evidence="2">The sequence shown here is derived from an EMBL/GenBank/DDBJ whole genome shotgun (WGS) entry which is preliminary data.</text>
</comment>
<dbReference type="Proteomes" id="UP000325291">
    <property type="component" value="Unassembled WGS sequence"/>
</dbReference>
<evidence type="ECO:0000313" key="3">
    <source>
        <dbReference type="Proteomes" id="UP000325291"/>
    </source>
</evidence>
<organism evidence="2 3">
    <name type="scientific">Aquicoccus porphyridii</name>
    <dbReference type="NCBI Taxonomy" id="1852029"/>
    <lineage>
        <taxon>Bacteria</taxon>
        <taxon>Pseudomonadati</taxon>
        <taxon>Pseudomonadota</taxon>
        <taxon>Alphaproteobacteria</taxon>
        <taxon>Rhodobacterales</taxon>
        <taxon>Paracoccaceae</taxon>
        <taxon>Aquicoccus</taxon>
    </lineage>
</organism>
<dbReference type="SUPFAM" id="SSF56003">
    <property type="entry name" value="Molybdenum cofactor-binding domain"/>
    <property type="match status" value="2"/>
</dbReference>
<dbReference type="SMART" id="SM01008">
    <property type="entry name" value="Ald_Xan_dh_C"/>
    <property type="match status" value="1"/>
</dbReference>
<dbReference type="InterPro" id="IPR008274">
    <property type="entry name" value="AldOxase/xan_DH_MoCoBD1"/>
</dbReference>
<accession>A0A5A9ZCC4</accession>
<dbReference type="Pfam" id="PF02738">
    <property type="entry name" value="MoCoBD_1"/>
    <property type="match status" value="1"/>
</dbReference>
<reference evidence="2 3" key="1">
    <citation type="submission" date="2019-07" db="EMBL/GenBank/DDBJ databases">
        <title>Aquicoccus porphyridii gen. nov., sp. nov., isolated from a small marine red alga, Porphyridium marinum.</title>
        <authorList>
            <person name="Liu L."/>
        </authorList>
    </citation>
    <scope>NUCLEOTIDE SEQUENCE [LARGE SCALE GENOMIC DNA]</scope>
    <source>
        <strain evidence="2 3">L1 8-17</strain>
    </source>
</reference>
<dbReference type="PIRSF" id="PIRSF036389">
    <property type="entry name" value="IOR_B"/>
    <property type="match status" value="1"/>
</dbReference>
<keyword evidence="3" id="KW-1185">Reference proteome</keyword>
<evidence type="ECO:0000313" key="2">
    <source>
        <dbReference type="EMBL" id="KAA0914877.1"/>
    </source>
</evidence>
<dbReference type="InterPro" id="IPR000674">
    <property type="entry name" value="Ald_Oxase/Xan_DH_a/b"/>
</dbReference>
<dbReference type="SUPFAM" id="SSF54665">
    <property type="entry name" value="CO dehydrogenase molybdoprotein N-domain-like"/>
    <property type="match status" value="1"/>
</dbReference>
<feature type="domain" description="Aldehyde oxidase/xanthine dehydrogenase a/b hammerhead" evidence="1">
    <location>
        <begin position="215"/>
        <end position="294"/>
    </location>
</feature>
<dbReference type="PROSITE" id="PS51318">
    <property type="entry name" value="TAT"/>
    <property type="match status" value="1"/>
</dbReference>
<dbReference type="PANTHER" id="PTHR47495:SF1">
    <property type="entry name" value="BLL3820 PROTEIN"/>
    <property type="match status" value="1"/>
</dbReference>
<dbReference type="InterPro" id="IPR012368">
    <property type="entry name" value="OxRdtase_Mopterin-bd_su_IorB"/>
</dbReference>
<dbReference type="Gene3D" id="3.30.365.10">
    <property type="entry name" value="Aldehyde oxidase/xanthine dehydrogenase, molybdopterin binding domain"/>
    <property type="match status" value="4"/>
</dbReference>
<sequence length="735" mass="78242">MNVIDQTPARPATVNLSRRGFLGASLGSLVLAVALPGRSARAQETAEIVPGTRVGAFIEIGADGRVRLQSPFIEGGQGIFTALAQLVGEELDSDPADFIVENAPPGPDYQLGGFRITGGSHSVQASYEPMRRLGAAARQMLLAAGVARLDVPVGQLSTEPGKVIHAASGRSLSYGELAGEAAALPVPDDVTLRDEADFRWIRQPLKRLDIRDKSTGKATYTIDVQVEGMAHAAIQHAPRLGGEPGRIANEAVVAAMTGVQSIQRLQGAVAVIADYWWHARQAVEALQVTWTEPEPGTPNTMPADFSTTALRAAQIAAPGPGIDAENHGDTASALAAAAQVVEATYDAPLLVHGQLEPPSTLARWNADGTLDLWLPNQAPDVFRNVAAQVLGLAPEQIHIHSPLLGGFFGRHFLYNAGHPFLQAAFLARAAGRPVKLIWSREEEFLRDSMRPQFVARMRAGLDDKGLPVALEIETVGDGPSVGQPEGVAKTSVVEGLREKPYAIANRRIAQVVHPYPVTLGFWRSVGHSMNGFFYEGFLDEIADAGGQDPFTLRQHLLSDSPRHLTLLDTVSELSGGWKRGPYTAEDGSRRARGVAMASAFGSELATLAEVSIEYGEAKVHDIWVAVDPGKIVNPAIIRAQVESSVATGLSSALVEEQTYENGMPQARNFDGYPFLARYQMPRVHVGIVESGAPIGGIGEPGVPGTPPAVVNAVAALTGQRIRSLPLSKTELEETL</sequence>
<dbReference type="InterPro" id="IPR006311">
    <property type="entry name" value="TAT_signal"/>
</dbReference>
<dbReference type="AlphaFoldDB" id="A0A5A9ZCC4"/>
<gene>
    <name evidence="2" type="ORF">FLO80_10920</name>
</gene>